<dbReference type="Gene3D" id="2.10.109.10">
    <property type="entry name" value="Umud Fragment, subunit A"/>
    <property type="match status" value="1"/>
</dbReference>
<dbReference type="CDD" id="cd06530">
    <property type="entry name" value="S26_SPase_I"/>
    <property type="match status" value="1"/>
</dbReference>
<dbReference type="GO" id="GO:0005886">
    <property type="term" value="C:plasma membrane"/>
    <property type="evidence" value="ECO:0007669"/>
    <property type="project" value="UniProtKB-SubCell"/>
</dbReference>
<evidence type="ECO:0000256" key="8">
    <source>
        <dbReference type="RuleBase" id="RU362042"/>
    </source>
</evidence>
<comment type="caution">
    <text evidence="10">The sequence shown here is derived from an EMBL/GenBank/DDBJ whole genome shotgun (WGS) entry which is preliminary data.</text>
</comment>
<dbReference type="PROSITE" id="PS00501">
    <property type="entry name" value="SPASE_I_1"/>
    <property type="match status" value="1"/>
</dbReference>
<protein>
    <recommendedName>
        <fullName evidence="4 7">Signal peptidase I</fullName>
        <ecNumber evidence="4 7">3.4.21.89</ecNumber>
    </recommendedName>
</protein>
<feature type="transmembrane region" description="Helical" evidence="7">
    <location>
        <begin position="28"/>
        <end position="51"/>
    </location>
</feature>
<sequence>MSEIRAKEIIQGQNPNSKKNKKSFLKECVIDIAIIAVVALVVWRFVGYGVWITSGSMVPTLEVKDRLIVSRVYNVDNLNYGDIVLFKNDEYKNKTLIKRLIGKPGDKIEIVKGTVFRNGEQLQEDYVKNNDKYDGNFEVPENEYFFLGDNRAESDDARYWRYPYINKDEIEAKAEIRYYPIKDFGFVK</sequence>
<organism evidence="10 11">
    <name type="scientific">Clostridium butyricum</name>
    <dbReference type="NCBI Taxonomy" id="1492"/>
    <lineage>
        <taxon>Bacteria</taxon>
        <taxon>Bacillati</taxon>
        <taxon>Bacillota</taxon>
        <taxon>Clostridia</taxon>
        <taxon>Eubacteriales</taxon>
        <taxon>Clostridiaceae</taxon>
        <taxon>Clostridium</taxon>
    </lineage>
</organism>
<comment type="catalytic activity">
    <reaction evidence="1 7">
        <text>Cleavage of hydrophobic, N-terminal signal or leader sequences from secreted and periplasmic proteins.</text>
        <dbReference type="EC" id="3.4.21.89"/>
    </reaction>
</comment>
<proteinExistence type="inferred from homology"/>
<keyword evidence="7" id="KW-0812">Transmembrane</keyword>
<dbReference type="NCBIfam" id="TIGR02227">
    <property type="entry name" value="sigpep_I_bact"/>
    <property type="match status" value="1"/>
</dbReference>
<evidence type="ECO:0000256" key="7">
    <source>
        <dbReference type="RuleBase" id="RU003993"/>
    </source>
</evidence>
<evidence type="ECO:0000256" key="4">
    <source>
        <dbReference type="ARBA" id="ARBA00013208"/>
    </source>
</evidence>
<evidence type="ECO:0000313" key="10">
    <source>
        <dbReference type="EMBL" id="PPV17274.1"/>
    </source>
</evidence>
<keyword evidence="5 7" id="KW-0645">Protease</keyword>
<reference evidence="10 11" key="1">
    <citation type="submission" date="2016-01" db="EMBL/GenBank/DDBJ databases">
        <title>Characterization of the Clostridium difficile lineages that are prevalent in Hong Kong and China.</title>
        <authorList>
            <person name="Kwok J.S.-L."/>
            <person name="Lam W.-Y."/>
            <person name="Ip M."/>
            <person name="Chan T.-F."/>
            <person name="Hawkey P.M."/>
            <person name="Tsui S.K.-W."/>
        </authorList>
    </citation>
    <scope>NUCLEOTIDE SEQUENCE [LARGE SCALE GENOMIC DNA]</scope>
    <source>
        <strain evidence="10 11">300064</strain>
    </source>
</reference>
<dbReference type="InterPro" id="IPR019756">
    <property type="entry name" value="Pept_S26A_signal_pept_1_Ser-AS"/>
</dbReference>
<dbReference type="InterPro" id="IPR019533">
    <property type="entry name" value="Peptidase_S26"/>
</dbReference>
<dbReference type="GO" id="GO:0004252">
    <property type="term" value="F:serine-type endopeptidase activity"/>
    <property type="evidence" value="ECO:0007669"/>
    <property type="project" value="InterPro"/>
</dbReference>
<comment type="similarity">
    <text evidence="3 8">Belongs to the peptidase S26 family.</text>
</comment>
<evidence type="ECO:0000256" key="6">
    <source>
        <dbReference type="ARBA" id="ARBA00022801"/>
    </source>
</evidence>
<dbReference type="SUPFAM" id="SSF51306">
    <property type="entry name" value="LexA/Signal peptidase"/>
    <property type="match status" value="1"/>
</dbReference>
<dbReference type="EC" id="3.4.21.89" evidence="4 7"/>
<dbReference type="PROSITE" id="PS00760">
    <property type="entry name" value="SPASE_I_2"/>
    <property type="match status" value="1"/>
</dbReference>
<evidence type="ECO:0000256" key="5">
    <source>
        <dbReference type="ARBA" id="ARBA00022670"/>
    </source>
</evidence>
<dbReference type="GO" id="GO:0009003">
    <property type="term" value="F:signal peptidase activity"/>
    <property type="evidence" value="ECO:0007669"/>
    <property type="project" value="UniProtKB-EC"/>
</dbReference>
<comment type="subcellular location">
    <subcellularLocation>
        <location evidence="2">Cell membrane</location>
        <topology evidence="2">Single-pass type II membrane protein</topology>
    </subcellularLocation>
    <subcellularLocation>
        <location evidence="8">Membrane</location>
        <topology evidence="8">Single-pass type II membrane protein</topology>
    </subcellularLocation>
</comment>
<dbReference type="GO" id="GO:0006465">
    <property type="term" value="P:signal peptide processing"/>
    <property type="evidence" value="ECO:0007669"/>
    <property type="project" value="InterPro"/>
</dbReference>
<feature type="domain" description="Peptidase S26" evidence="9">
    <location>
        <begin position="26"/>
        <end position="179"/>
    </location>
</feature>
<dbReference type="InterPro" id="IPR036286">
    <property type="entry name" value="LexA/Signal_pep-like_sf"/>
</dbReference>
<dbReference type="PANTHER" id="PTHR43390:SF1">
    <property type="entry name" value="CHLOROPLAST PROCESSING PEPTIDASE"/>
    <property type="match status" value="1"/>
</dbReference>
<evidence type="ECO:0000256" key="1">
    <source>
        <dbReference type="ARBA" id="ARBA00000677"/>
    </source>
</evidence>
<dbReference type="InterPro" id="IPR000223">
    <property type="entry name" value="Pept_S26A_signal_pept_1"/>
</dbReference>
<dbReference type="InterPro" id="IPR019757">
    <property type="entry name" value="Pept_S26A_signal_pept_1_Lys-AS"/>
</dbReference>
<dbReference type="Pfam" id="PF10502">
    <property type="entry name" value="Peptidase_S26"/>
    <property type="match status" value="1"/>
</dbReference>
<dbReference type="EMBL" id="LRDH01000035">
    <property type="protein sequence ID" value="PPV17274.1"/>
    <property type="molecule type" value="Genomic_DNA"/>
</dbReference>
<keyword evidence="6 7" id="KW-0378">Hydrolase</keyword>
<keyword evidence="7" id="KW-0472">Membrane</keyword>
<name>A0A2S7FE25_CLOBU</name>
<evidence type="ECO:0000313" key="11">
    <source>
        <dbReference type="Proteomes" id="UP000238081"/>
    </source>
</evidence>
<dbReference type="PANTHER" id="PTHR43390">
    <property type="entry name" value="SIGNAL PEPTIDASE I"/>
    <property type="match status" value="1"/>
</dbReference>
<evidence type="ECO:0000256" key="2">
    <source>
        <dbReference type="ARBA" id="ARBA00004401"/>
    </source>
</evidence>
<evidence type="ECO:0000256" key="3">
    <source>
        <dbReference type="ARBA" id="ARBA00009370"/>
    </source>
</evidence>
<dbReference type="AlphaFoldDB" id="A0A2S7FE25"/>
<accession>A0A2S7FE25</accession>
<evidence type="ECO:0000259" key="9">
    <source>
        <dbReference type="Pfam" id="PF10502"/>
    </source>
</evidence>
<dbReference type="Proteomes" id="UP000238081">
    <property type="component" value="Unassembled WGS sequence"/>
</dbReference>
<gene>
    <name evidence="10" type="ORF">AWN73_08110</name>
</gene>
<keyword evidence="7" id="KW-1133">Transmembrane helix</keyword>
<dbReference type="RefSeq" id="WP_052188358.1">
    <property type="nucleotide sequence ID" value="NZ_CANCWB010000003.1"/>
</dbReference>
<dbReference type="PRINTS" id="PR00727">
    <property type="entry name" value="LEADERPTASE"/>
</dbReference>